<keyword evidence="2" id="KW-1185">Reference proteome</keyword>
<evidence type="ECO:0000313" key="2">
    <source>
        <dbReference type="Proteomes" id="UP000197991"/>
    </source>
</evidence>
<proteinExistence type="predicted"/>
<dbReference type="AlphaFoldDB" id="A0A248KDT4"/>
<organism evidence="1 2">
    <name type="scientific">Salmonella bongori serovar 66:z41:- str. SA19983605</name>
    <dbReference type="NCBI Taxonomy" id="1243617"/>
    <lineage>
        <taxon>Bacteria</taxon>
        <taxon>Pseudomonadati</taxon>
        <taxon>Pseudomonadota</taxon>
        <taxon>Gammaproteobacteria</taxon>
        <taxon>Enterobacterales</taxon>
        <taxon>Enterobacteriaceae</taxon>
        <taxon>Salmonella</taxon>
    </lineage>
</organism>
<dbReference type="Proteomes" id="UP000197991">
    <property type="component" value="Chromosome"/>
</dbReference>
<dbReference type="EMBL" id="CP022120">
    <property type="protein sequence ID" value="ASG56197.1"/>
    <property type="molecule type" value="Genomic_DNA"/>
</dbReference>
<protein>
    <submittedName>
        <fullName evidence="1">Uncharacterized protein</fullName>
    </submittedName>
</protein>
<gene>
    <name evidence="1" type="ORF">LFZ56_19160</name>
</gene>
<reference evidence="1 2" key="1">
    <citation type="submission" date="2017-06" db="EMBL/GenBank/DDBJ databases">
        <title>Salmonella reference genomes for public health.</title>
        <authorList>
            <person name="Robertson J."/>
            <person name="Yoshida C."/>
            <person name="Gurnik S."/>
            <person name="Nash J."/>
        </authorList>
    </citation>
    <scope>NUCLEOTIDE SEQUENCE [LARGE SCALE GENOMIC DNA]</scope>
    <source>
        <strain evidence="1 2">SA19983605</strain>
    </source>
</reference>
<sequence length="70" mass="7806">MICIKDVCVFIDVAQSKNQSVQMTGTVAFVKVYGKILIKYSTETVTKLSQRRQRHQGCGVEPYRGVALAL</sequence>
<name>A0A248KDT4_SALBN</name>
<evidence type="ECO:0000313" key="1">
    <source>
        <dbReference type="EMBL" id="ASG56197.1"/>
    </source>
</evidence>
<accession>A0A248KDT4</accession>